<keyword evidence="4" id="KW-1185">Reference proteome</keyword>
<organism evidence="2">
    <name type="scientific">Cladocopium goreaui</name>
    <dbReference type="NCBI Taxonomy" id="2562237"/>
    <lineage>
        <taxon>Eukaryota</taxon>
        <taxon>Sar</taxon>
        <taxon>Alveolata</taxon>
        <taxon>Dinophyceae</taxon>
        <taxon>Suessiales</taxon>
        <taxon>Symbiodiniaceae</taxon>
        <taxon>Cladocopium</taxon>
    </lineage>
</organism>
<dbReference type="InterPro" id="IPR053185">
    <property type="entry name" value="SET_domain_protein"/>
</dbReference>
<dbReference type="InterPro" id="IPR001214">
    <property type="entry name" value="SET_dom"/>
</dbReference>
<dbReference type="AlphaFoldDB" id="A0A9P1BIY8"/>
<feature type="domain" description="SET" evidence="1">
    <location>
        <begin position="141"/>
        <end position="292"/>
    </location>
</feature>
<dbReference type="PANTHER" id="PTHR47332:SF4">
    <property type="entry name" value="SET DOMAIN-CONTAINING PROTEIN 5"/>
    <property type="match status" value="1"/>
</dbReference>
<proteinExistence type="predicted"/>
<dbReference type="PANTHER" id="PTHR47332">
    <property type="entry name" value="SET DOMAIN-CONTAINING PROTEIN 5"/>
    <property type="match status" value="1"/>
</dbReference>
<dbReference type="EMBL" id="CAMXCT010000010">
    <property type="protein sequence ID" value="CAI3972416.1"/>
    <property type="molecule type" value="Genomic_DNA"/>
</dbReference>
<comment type="caution">
    <text evidence="2">The sequence shown here is derived from an EMBL/GenBank/DDBJ whole genome shotgun (WGS) entry which is preliminary data.</text>
</comment>
<evidence type="ECO:0000259" key="1">
    <source>
        <dbReference type="PROSITE" id="PS50280"/>
    </source>
</evidence>
<dbReference type="InterPro" id="IPR046341">
    <property type="entry name" value="SET_dom_sf"/>
</dbReference>
<dbReference type="OrthoDB" id="265717at2759"/>
<name>A0A9P1BIY8_9DINO</name>
<dbReference type="Proteomes" id="UP001152797">
    <property type="component" value="Unassembled WGS sequence"/>
</dbReference>
<dbReference type="Gene3D" id="2.170.270.10">
    <property type="entry name" value="SET domain"/>
    <property type="match status" value="1"/>
</dbReference>
<gene>
    <name evidence="2" type="ORF">C1SCF055_LOCUS1002</name>
</gene>
<dbReference type="EMBL" id="CAMXCT020000010">
    <property type="protein sequence ID" value="CAL1125791.1"/>
    <property type="molecule type" value="Genomic_DNA"/>
</dbReference>
<dbReference type="EMBL" id="CAMXCT030000010">
    <property type="protein sequence ID" value="CAL4759728.1"/>
    <property type="molecule type" value="Genomic_DNA"/>
</dbReference>
<dbReference type="SUPFAM" id="SSF82199">
    <property type="entry name" value="SET domain"/>
    <property type="match status" value="1"/>
</dbReference>
<dbReference type="PROSITE" id="PS50280">
    <property type="entry name" value="SET"/>
    <property type="match status" value="1"/>
</dbReference>
<reference evidence="3 4" key="2">
    <citation type="submission" date="2024-05" db="EMBL/GenBank/DDBJ databases">
        <authorList>
            <person name="Chen Y."/>
            <person name="Shah S."/>
            <person name="Dougan E. K."/>
            <person name="Thang M."/>
            <person name="Chan C."/>
        </authorList>
    </citation>
    <scope>NUCLEOTIDE SEQUENCE [LARGE SCALE GENOMIC DNA]</scope>
</reference>
<accession>A0A9P1BIY8</accession>
<protein>
    <submittedName>
        <fullName evidence="3">Histone-lysine N-methyltransferase set5</fullName>
    </submittedName>
</protein>
<evidence type="ECO:0000313" key="2">
    <source>
        <dbReference type="EMBL" id="CAI3972416.1"/>
    </source>
</evidence>
<evidence type="ECO:0000313" key="3">
    <source>
        <dbReference type="EMBL" id="CAL4759728.1"/>
    </source>
</evidence>
<dbReference type="CDD" id="cd20071">
    <property type="entry name" value="SET_SMYD"/>
    <property type="match status" value="1"/>
</dbReference>
<evidence type="ECO:0000313" key="4">
    <source>
        <dbReference type="Proteomes" id="UP001152797"/>
    </source>
</evidence>
<dbReference type="Pfam" id="PF00856">
    <property type="entry name" value="SET"/>
    <property type="match status" value="1"/>
</dbReference>
<sequence>MFKKSRLKKRISTRRRTSVEYPCQRYILRRCGELLVAREAHLLSNLEALQMRINEAESDTVPRKERFTNCPGLVASGTAFQRIPAHSRYYACYTHPPFQYGTFAASSALCINTWQKRWDLETSCDSHPVAGKTKGGSTGSQNCVSRKSRNLVTTQAHCVKFLEFLGLGAVATTSLTCGDLLAEEAPLLQTGFGLPSAERQMEKLSAGQREQIWNLSDCSGPGAETSLEGILDTNCFRPDLSTDVRVLCPTLARFNHSCLPNCQQAWDGDQGTMRISACTQIQEGDELCIDYIDVRQSRDQRQFELRQKYGFECSCPACAAPREGSDERRINMAKFDQEIGIASPERCLQIVGSLLQLYDDESLQLQALRGRACLDACAACARLGDAEGLKSWAQRAKRHYADAVGPFHALTQKAAAYSSKPRSHRLWR</sequence>
<reference evidence="2" key="1">
    <citation type="submission" date="2022-10" db="EMBL/GenBank/DDBJ databases">
        <authorList>
            <person name="Chen Y."/>
            <person name="Dougan E. K."/>
            <person name="Chan C."/>
            <person name="Rhodes N."/>
            <person name="Thang M."/>
        </authorList>
    </citation>
    <scope>NUCLEOTIDE SEQUENCE</scope>
</reference>